<dbReference type="Proteomes" id="UP001596292">
    <property type="component" value="Unassembled WGS sequence"/>
</dbReference>
<dbReference type="CDD" id="cd03454">
    <property type="entry name" value="YdeM"/>
    <property type="match status" value="2"/>
</dbReference>
<keyword evidence="3" id="KW-1185">Reference proteome</keyword>
<feature type="domain" description="MaoC-like" evidence="1">
    <location>
        <begin position="194"/>
        <end position="292"/>
    </location>
</feature>
<dbReference type="Pfam" id="PF01575">
    <property type="entry name" value="MaoC_dehydratas"/>
    <property type="match status" value="2"/>
</dbReference>
<organism evidence="2 3">
    <name type="scientific">Methylobacterium komagatae</name>
    <dbReference type="NCBI Taxonomy" id="374425"/>
    <lineage>
        <taxon>Bacteria</taxon>
        <taxon>Pseudomonadati</taxon>
        <taxon>Pseudomonadota</taxon>
        <taxon>Alphaproteobacteria</taxon>
        <taxon>Hyphomicrobiales</taxon>
        <taxon>Methylobacteriaceae</taxon>
        <taxon>Methylobacterium</taxon>
    </lineage>
</organism>
<sequence length="330" mass="35684">MSELAFEDYSVGDVLTGEPITVSRDDIVAFARQFDFQPFHLDEAAAETTFAGRLIASGWHTAALGMRLLQQGPFRGGSSLGAPGIDELRWLAPVLPGDTLTVSLTITGLRDSSTKPGLGFVNAQLALQNGRDQTVMTQRFTFMLARAGTQPLPPRPVTIGEPASVAEPDEGEILPFLRDLEIGATRDLGAYAFDAEAIIAFAKAYDPQAFHLDDAAARRTHFGGLCASGWHTAGAYMNRLLTTRARDAAFTAERGPVPETGPSPGFSNMRWIRPVYAGDTIRFATKLTDKRASGSRPGWGLAFARNTGVNQRDEPVFAFDSTVFMQWAPS</sequence>
<feature type="domain" description="MaoC-like" evidence="1">
    <location>
        <begin position="15"/>
        <end position="113"/>
    </location>
</feature>
<accession>A0ABW2BH87</accession>
<proteinExistence type="predicted"/>
<dbReference type="InterPro" id="IPR052342">
    <property type="entry name" value="MCH/BMMD"/>
</dbReference>
<comment type="caution">
    <text evidence="2">The sequence shown here is derived from an EMBL/GenBank/DDBJ whole genome shotgun (WGS) entry which is preliminary data.</text>
</comment>
<protein>
    <submittedName>
        <fullName evidence="2">MaoC family dehydratase</fullName>
    </submittedName>
</protein>
<dbReference type="EMBL" id="JBHSWN010000001">
    <property type="protein sequence ID" value="MFC6789441.1"/>
    <property type="molecule type" value="Genomic_DNA"/>
</dbReference>
<dbReference type="InterPro" id="IPR029069">
    <property type="entry name" value="HotDog_dom_sf"/>
</dbReference>
<name>A0ABW2BH87_9HYPH</name>
<gene>
    <name evidence="2" type="ORF">ACFQE0_07290</name>
</gene>
<evidence type="ECO:0000313" key="2">
    <source>
        <dbReference type="EMBL" id="MFC6789441.1"/>
    </source>
</evidence>
<dbReference type="PANTHER" id="PTHR43664:SF1">
    <property type="entry name" value="BETA-METHYLMALYL-COA DEHYDRATASE"/>
    <property type="match status" value="1"/>
</dbReference>
<reference evidence="3" key="1">
    <citation type="journal article" date="2019" name="Int. J. Syst. Evol. Microbiol.">
        <title>The Global Catalogue of Microorganisms (GCM) 10K type strain sequencing project: providing services to taxonomists for standard genome sequencing and annotation.</title>
        <authorList>
            <consortium name="The Broad Institute Genomics Platform"/>
            <consortium name="The Broad Institute Genome Sequencing Center for Infectious Disease"/>
            <person name="Wu L."/>
            <person name="Ma J."/>
        </authorList>
    </citation>
    <scope>NUCLEOTIDE SEQUENCE [LARGE SCALE GENOMIC DNA]</scope>
    <source>
        <strain evidence="3">CCUG 48316</strain>
    </source>
</reference>
<evidence type="ECO:0000259" key="1">
    <source>
        <dbReference type="Pfam" id="PF01575"/>
    </source>
</evidence>
<dbReference type="InterPro" id="IPR002539">
    <property type="entry name" value="MaoC-like_dom"/>
</dbReference>
<dbReference type="RefSeq" id="WP_378968409.1">
    <property type="nucleotide sequence ID" value="NZ_JBHSWN010000001.1"/>
</dbReference>
<dbReference type="PANTHER" id="PTHR43664">
    <property type="entry name" value="MONOAMINE OXIDASE-RELATED"/>
    <property type="match status" value="1"/>
</dbReference>
<evidence type="ECO:0000313" key="3">
    <source>
        <dbReference type="Proteomes" id="UP001596292"/>
    </source>
</evidence>
<dbReference type="Gene3D" id="3.10.129.10">
    <property type="entry name" value="Hotdog Thioesterase"/>
    <property type="match status" value="2"/>
</dbReference>
<dbReference type="SUPFAM" id="SSF54637">
    <property type="entry name" value="Thioesterase/thiol ester dehydrase-isomerase"/>
    <property type="match status" value="2"/>
</dbReference>